<accession>A0A7K0CYN5</accession>
<evidence type="ECO:0000313" key="2">
    <source>
        <dbReference type="EMBL" id="MQY18561.1"/>
    </source>
</evidence>
<keyword evidence="3" id="KW-1185">Reference proteome</keyword>
<proteinExistence type="predicted"/>
<keyword evidence="1" id="KW-0732">Signal</keyword>
<sequence length="131" mass="12907">MVSVGKFRGGARLVIVAGVVGAAVMVGAGTAFAADGIDVTGVGPSNVKVVYSCDASAGVAAIGVMAGDPQADRPAATGRQTDVTCDGAQHTTVVVLQGTPLSGGRQVQVRAALVDRNDTVVKGIAKLFTLG</sequence>
<name>A0A7K0CYN5_9NOCA</name>
<protein>
    <submittedName>
        <fullName evidence="2">Uncharacterized protein</fullName>
    </submittedName>
</protein>
<organism evidence="2 3">
    <name type="scientific">Nocardia macrotermitis</name>
    <dbReference type="NCBI Taxonomy" id="2585198"/>
    <lineage>
        <taxon>Bacteria</taxon>
        <taxon>Bacillati</taxon>
        <taxon>Actinomycetota</taxon>
        <taxon>Actinomycetes</taxon>
        <taxon>Mycobacteriales</taxon>
        <taxon>Nocardiaceae</taxon>
        <taxon>Nocardia</taxon>
    </lineage>
</organism>
<dbReference type="RefSeq" id="WP_153409096.1">
    <property type="nucleotide sequence ID" value="NZ_WEGK01000003.1"/>
</dbReference>
<reference evidence="2 3" key="1">
    <citation type="submission" date="2019-10" db="EMBL/GenBank/DDBJ databases">
        <title>Nocardia macrotermitis sp. nov. and Nocardia aurantia sp. nov., isolated from the gut of fungus growing-termite Macrotermes natalensis.</title>
        <authorList>
            <person name="Benndorf R."/>
            <person name="Schwitalla J."/>
            <person name="Martin K."/>
            <person name="De Beer W."/>
            <person name="Kaster A.-K."/>
            <person name="Vollmers J."/>
            <person name="Poulsen M."/>
            <person name="Beemelmanns C."/>
        </authorList>
    </citation>
    <scope>NUCLEOTIDE SEQUENCE [LARGE SCALE GENOMIC DNA]</scope>
    <source>
        <strain evidence="2 3">RB20</strain>
    </source>
</reference>
<comment type="caution">
    <text evidence="2">The sequence shown here is derived from an EMBL/GenBank/DDBJ whole genome shotgun (WGS) entry which is preliminary data.</text>
</comment>
<evidence type="ECO:0000256" key="1">
    <source>
        <dbReference type="SAM" id="SignalP"/>
    </source>
</evidence>
<feature type="signal peptide" evidence="1">
    <location>
        <begin position="1"/>
        <end position="33"/>
    </location>
</feature>
<dbReference type="EMBL" id="WEGK01000003">
    <property type="protein sequence ID" value="MQY18561.1"/>
    <property type="molecule type" value="Genomic_DNA"/>
</dbReference>
<dbReference type="Proteomes" id="UP000438448">
    <property type="component" value="Unassembled WGS sequence"/>
</dbReference>
<gene>
    <name evidence="2" type="ORF">NRB20_16400</name>
</gene>
<dbReference type="OrthoDB" id="4562753at2"/>
<feature type="chain" id="PRO_5029693093" evidence="1">
    <location>
        <begin position="34"/>
        <end position="131"/>
    </location>
</feature>
<dbReference type="AlphaFoldDB" id="A0A7K0CYN5"/>
<evidence type="ECO:0000313" key="3">
    <source>
        <dbReference type="Proteomes" id="UP000438448"/>
    </source>
</evidence>